<dbReference type="EMBL" id="JBAWKS010000001">
    <property type="protein sequence ID" value="MEI4549886.1"/>
    <property type="molecule type" value="Genomic_DNA"/>
</dbReference>
<dbReference type="InterPro" id="IPR003439">
    <property type="entry name" value="ABC_transporter-like_ATP-bd"/>
</dbReference>
<evidence type="ECO:0000256" key="3">
    <source>
        <dbReference type="ARBA" id="ARBA00022448"/>
    </source>
</evidence>
<evidence type="ECO:0000256" key="6">
    <source>
        <dbReference type="ARBA" id="ARBA00022741"/>
    </source>
</evidence>
<gene>
    <name evidence="10" type="ORF">WAE96_09350</name>
</gene>
<accession>A0ABU8ESD4</accession>
<proteinExistence type="inferred from homology"/>
<dbReference type="SUPFAM" id="SSF52540">
    <property type="entry name" value="P-loop containing nucleoside triphosphate hydrolases"/>
    <property type="match status" value="1"/>
</dbReference>
<evidence type="ECO:0000313" key="11">
    <source>
        <dbReference type="Proteomes" id="UP001382455"/>
    </source>
</evidence>
<comment type="caution">
    <text evidence="10">The sequence shown here is derived from an EMBL/GenBank/DDBJ whole genome shotgun (WGS) entry which is preliminary data.</text>
</comment>
<dbReference type="SMART" id="SM00382">
    <property type="entry name" value="AAA"/>
    <property type="match status" value="1"/>
</dbReference>
<dbReference type="InterPro" id="IPR003593">
    <property type="entry name" value="AAA+_ATPase"/>
</dbReference>
<evidence type="ECO:0000256" key="2">
    <source>
        <dbReference type="ARBA" id="ARBA00005417"/>
    </source>
</evidence>
<evidence type="ECO:0000256" key="7">
    <source>
        <dbReference type="ARBA" id="ARBA00022840"/>
    </source>
</evidence>
<dbReference type="InterPro" id="IPR027417">
    <property type="entry name" value="P-loop_NTPase"/>
</dbReference>
<dbReference type="PANTHER" id="PTHR43776:SF4">
    <property type="entry name" value="PUTRESCINE EXPORT SYSTEM ATP-BINDING PROTEIN SAPF"/>
    <property type="match status" value="1"/>
</dbReference>
<dbReference type="RefSeq" id="WP_336435268.1">
    <property type="nucleotide sequence ID" value="NZ_JBAWKS010000001.1"/>
</dbReference>
<evidence type="ECO:0000256" key="5">
    <source>
        <dbReference type="ARBA" id="ARBA00022519"/>
    </source>
</evidence>
<feature type="domain" description="ABC transporter" evidence="9">
    <location>
        <begin position="5"/>
        <end position="251"/>
    </location>
</feature>
<comment type="similarity">
    <text evidence="2">Belongs to the ABC transporter superfamily.</text>
</comment>
<keyword evidence="8" id="KW-0472">Membrane</keyword>
<evidence type="ECO:0000256" key="4">
    <source>
        <dbReference type="ARBA" id="ARBA00022475"/>
    </source>
</evidence>
<name>A0ABU8ESD4_9GAMM</name>
<keyword evidence="4" id="KW-1003">Cell membrane</keyword>
<organism evidence="10 11">
    <name type="scientific">Pseudoalteromonas spongiae</name>
    <dbReference type="NCBI Taxonomy" id="298657"/>
    <lineage>
        <taxon>Bacteria</taxon>
        <taxon>Pseudomonadati</taxon>
        <taxon>Pseudomonadota</taxon>
        <taxon>Gammaproteobacteria</taxon>
        <taxon>Alteromonadales</taxon>
        <taxon>Pseudoalteromonadaceae</taxon>
        <taxon>Pseudoalteromonas</taxon>
    </lineage>
</organism>
<comment type="subcellular location">
    <subcellularLocation>
        <location evidence="1">Cell inner membrane</location>
        <topology evidence="1">Peripheral membrane protein</topology>
    </subcellularLocation>
</comment>
<keyword evidence="11" id="KW-1185">Reference proteome</keyword>
<sequence>MEPILKVQALHKHFNVRAGLFRSKQFNAVSDVSFCLGKGETLAIIGETGSGKSTLGKILAGADTASSGQILLDGQIIEDGGKRVENSKDIRLIFQDPMKSLNPSNTIGSILGEILVLNTDLDKRQRRERINQTLLNVGLLAEHRNYYAHMFSGGQIQRVALARAIILDPKILVLDEALSSLDPSVRAQTVNLLLRLQRETGLSYILITNHLSLVKHMSDSLLLLHKGKVVEYGETHQVFAKPQTKLAERMLAN</sequence>
<dbReference type="CDD" id="cd03257">
    <property type="entry name" value="ABC_NikE_OppD_transporters"/>
    <property type="match status" value="1"/>
</dbReference>
<dbReference type="InterPro" id="IPR050319">
    <property type="entry name" value="ABC_transp_ATP-bind"/>
</dbReference>
<dbReference type="PANTHER" id="PTHR43776">
    <property type="entry name" value="TRANSPORT ATP-BINDING PROTEIN"/>
    <property type="match status" value="1"/>
</dbReference>
<dbReference type="Proteomes" id="UP001382455">
    <property type="component" value="Unassembled WGS sequence"/>
</dbReference>
<dbReference type="InterPro" id="IPR017871">
    <property type="entry name" value="ABC_transporter-like_CS"/>
</dbReference>
<keyword evidence="7 10" id="KW-0067">ATP-binding</keyword>
<dbReference type="Gene3D" id="3.40.50.300">
    <property type="entry name" value="P-loop containing nucleotide triphosphate hydrolases"/>
    <property type="match status" value="1"/>
</dbReference>
<keyword evidence="5" id="KW-0997">Cell inner membrane</keyword>
<protein>
    <submittedName>
        <fullName evidence="10">ATP-binding cassette domain-containing protein</fullName>
    </submittedName>
</protein>
<dbReference type="Pfam" id="PF00005">
    <property type="entry name" value="ABC_tran"/>
    <property type="match status" value="1"/>
</dbReference>
<evidence type="ECO:0000256" key="8">
    <source>
        <dbReference type="ARBA" id="ARBA00023136"/>
    </source>
</evidence>
<reference evidence="10 11" key="1">
    <citation type="submission" date="2023-12" db="EMBL/GenBank/DDBJ databases">
        <title>Friends and Foes: Symbiotic and Algicidal bacterial influence on Karenia brevis blooms.</title>
        <authorList>
            <person name="Fei C."/>
            <person name="Mohamed A.R."/>
            <person name="Booker A."/>
            <person name="Arshad M."/>
            <person name="Klass S."/>
            <person name="Ahn S."/>
            <person name="Gilbert P.M."/>
            <person name="Heil C.A."/>
            <person name="Martinez J.M."/>
            <person name="Amin S.A."/>
        </authorList>
    </citation>
    <scope>NUCLEOTIDE SEQUENCE [LARGE SCALE GENOMIC DNA]</scope>
    <source>
        <strain evidence="10 11">CE15</strain>
    </source>
</reference>
<keyword evidence="3" id="KW-0813">Transport</keyword>
<evidence type="ECO:0000256" key="1">
    <source>
        <dbReference type="ARBA" id="ARBA00004417"/>
    </source>
</evidence>
<dbReference type="GO" id="GO:0005524">
    <property type="term" value="F:ATP binding"/>
    <property type="evidence" value="ECO:0007669"/>
    <property type="project" value="UniProtKB-KW"/>
</dbReference>
<keyword evidence="6" id="KW-0547">Nucleotide-binding</keyword>
<dbReference type="PROSITE" id="PS00211">
    <property type="entry name" value="ABC_TRANSPORTER_1"/>
    <property type="match status" value="1"/>
</dbReference>
<dbReference type="PROSITE" id="PS50893">
    <property type="entry name" value="ABC_TRANSPORTER_2"/>
    <property type="match status" value="1"/>
</dbReference>
<evidence type="ECO:0000259" key="9">
    <source>
        <dbReference type="PROSITE" id="PS50893"/>
    </source>
</evidence>
<evidence type="ECO:0000313" key="10">
    <source>
        <dbReference type="EMBL" id="MEI4549886.1"/>
    </source>
</evidence>